<organism evidence="2 3">
    <name type="scientific">Dissostichus eleginoides</name>
    <name type="common">Patagonian toothfish</name>
    <name type="synonym">Dissostichus amissus</name>
    <dbReference type="NCBI Taxonomy" id="100907"/>
    <lineage>
        <taxon>Eukaryota</taxon>
        <taxon>Metazoa</taxon>
        <taxon>Chordata</taxon>
        <taxon>Craniata</taxon>
        <taxon>Vertebrata</taxon>
        <taxon>Euteleostomi</taxon>
        <taxon>Actinopterygii</taxon>
        <taxon>Neopterygii</taxon>
        <taxon>Teleostei</taxon>
        <taxon>Neoteleostei</taxon>
        <taxon>Acanthomorphata</taxon>
        <taxon>Eupercaria</taxon>
        <taxon>Perciformes</taxon>
        <taxon>Notothenioidei</taxon>
        <taxon>Nototheniidae</taxon>
        <taxon>Dissostichus</taxon>
    </lineage>
</organism>
<evidence type="ECO:0000313" key="2">
    <source>
        <dbReference type="EMBL" id="KAK1896639.1"/>
    </source>
</evidence>
<dbReference type="AlphaFoldDB" id="A0AAD9CBF3"/>
<reference evidence="2" key="1">
    <citation type="submission" date="2023-04" db="EMBL/GenBank/DDBJ databases">
        <title>Chromosome-level genome of Chaenocephalus aceratus.</title>
        <authorList>
            <person name="Park H."/>
        </authorList>
    </citation>
    <scope>NUCLEOTIDE SEQUENCE</scope>
    <source>
        <strain evidence="2">DE</strain>
        <tissue evidence="2">Muscle</tissue>
    </source>
</reference>
<protein>
    <submittedName>
        <fullName evidence="2">Nuclear pore complex protein NUP62</fullName>
    </submittedName>
</protein>
<gene>
    <name evidence="2" type="ORF">KUDE01_016182</name>
</gene>
<dbReference type="EMBL" id="JASDAP010000009">
    <property type="protein sequence ID" value="KAK1896639.1"/>
    <property type="molecule type" value="Genomic_DNA"/>
</dbReference>
<keyword evidence="1" id="KW-0175">Coiled coil</keyword>
<comment type="caution">
    <text evidence="2">The sequence shown here is derived from an EMBL/GenBank/DDBJ whole genome shotgun (WGS) entry which is preliminary data.</text>
</comment>
<proteinExistence type="predicted"/>
<name>A0AAD9CBF3_DISEL</name>
<keyword evidence="3" id="KW-1185">Reference proteome</keyword>
<dbReference type="Proteomes" id="UP001228049">
    <property type="component" value="Unassembled WGS sequence"/>
</dbReference>
<evidence type="ECO:0000256" key="1">
    <source>
        <dbReference type="SAM" id="Coils"/>
    </source>
</evidence>
<feature type="coiled-coil region" evidence="1">
    <location>
        <begin position="34"/>
        <end position="149"/>
    </location>
</feature>
<accession>A0AAD9CBF3</accession>
<sequence length="205" mass="24246">MSWSLSPFGAYNSARKLIFSLIAGTENEDLTVLLSKEKEQKKVDEERIKELHNSLQDKVSENERLQRSLAILINQIVTARITKAKLKEEMVKNEGLQQQVERDVKSNADRVSEYEQQIKKLKDEMDELRENMEKRIQLIQREAAEREEILQRKVEEPGGKRTRRDVKEEKDGDIWMREMVLAPKEDSKEKKSFPFLHFLPYKKMK</sequence>
<evidence type="ECO:0000313" key="3">
    <source>
        <dbReference type="Proteomes" id="UP001228049"/>
    </source>
</evidence>